<dbReference type="InterPro" id="IPR002891">
    <property type="entry name" value="APS"/>
</dbReference>
<dbReference type="GO" id="GO:0005524">
    <property type="term" value="F:ATP binding"/>
    <property type="evidence" value="ECO:0007669"/>
    <property type="project" value="UniProtKB-KW"/>
</dbReference>
<name>A0A1J5SEA2_9ZZZZ</name>
<dbReference type="EMBL" id="MLJW01000041">
    <property type="protein sequence ID" value="OIR06735.1"/>
    <property type="molecule type" value="Genomic_DNA"/>
</dbReference>
<gene>
    <name evidence="9" type="primary">cysC_3</name>
    <name evidence="9" type="ORF">GALL_109830</name>
</gene>
<dbReference type="GO" id="GO:0004020">
    <property type="term" value="F:adenylylsulfate kinase activity"/>
    <property type="evidence" value="ECO:0007669"/>
    <property type="project" value="UniProtKB-EC"/>
</dbReference>
<evidence type="ECO:0000313" key="9">
    <source>
        <dbReference type="EMBL" id="OIR06735.1"/>
    </source>
</evidence>
<dbReference type="InterPro" id="IPR027417">
    <property type="entry name" value="P-loop_NTPase"/>
</dbReference>
<proteinExistence type="inferred from homology"/>
<dbReference type="SUPFAM" id="SSF52540">
    <property type="entry name" value="P-loop containing nucleoside triphosphate hydrolases"/>
    <property type="match status" value="1"/>
</dbReference>
<dbReference type="EC" id="2.7.1.25" evidence="2"/>
<dbReference type="NCBIfam" id="TIGR00455">
    <property type="entry name" value="apsK"/>
    <property type="match status" value="1"/>
</dbReference>
<dbReference type="Pfam" id="PF01583">
    <property type="entry name" value="APS_kinase"/>
    <property type="match status" value="1"/>
</dbReference>
<feature type="domain" description="APS kinase" evidence="8">
    <location>
        <begin position="33"/>
        <end position="182"/>
    </location>
</feature>
<evidence type="ECO:0000256" key="6">
    <source>
        <dbReference type="ARBA" id="ARBA00022840"/>
    </source>
</evidence>
<evidence type="ECO:0000256" key="1">
    <source>
        <dbReference type="ARBA" id="ARBA00004678"/>
    </source>
</evidence>
<comment type="caution">
    <text evidence="9">The sequence shown here is derived from an EMBL/GenBank/DDBJ whole genome shotgun (WGS) entry which is preliminary data.</text>
</comment>
<sequence>MSSESPKPAPGEVVWHGGQVPPEDRSRLLGQSPITVWLTGLSASGKSTLAYALERRLVDAGHACYVLDGDNIRHGLNRDLGFSHEDRTENIRRIAEVARLMNDAGLIIVTAFISPYREDRRLAQQIIGPDRFFEIHVSTPLATCEARDPKGMYRRARAGAIKGFTGVDAPYEPPDSPAMTIDTSVDTLAACAQQVLSGLADSIAAFPCGTAELA</sequence>
<evidence type="ECO:0000256" key="2">
    <source>
        <dbReference type="ARBA" id="ARBA00012121"/>
    </source>
</evidence>
<evidence type="ECO:0000256" key="4">
    <source>
        <dbReference type="ARBA" id="ARBA00022741"/>
    </source>
</evidence>
<dbReference type="PANTHER" id="PTHR11055">
    <property type="entry name" value="BIFUNCTIONAL 3'-PHOSPHOADENOSINE 5'-PHOSPHOSULFATE SYNTHASE"/>
    <property type="match status" value="1"/>
</dbReference>
<feature type="region of interest" description="Disordered" evidence="7">
    <location>
        <begin position="1"/>
        <end position="22"/>
    </location>
</feature>
<keyword evidence="6" id="KW-0067">ATP-binding</keyword>
<dbReference type="AlphaFoldDB" id="A0A1J5SEA2"/>
<dbReference type="Gene3D" id="3.40.50.300">
    <property type="entry name" value="P-loop containing nucleotide triphosphate hydrolases"/>
    <property type="match status" value="1"/>
</dbReference>
<keyword evidence="3 9" id="KW-0808">Transferase</keyword>
<evidence type="ECO:0000256" key="5">
    <source>
        <dbReference type="ARBA" id="ARBA00022777"/>
    </source>
</evidence>
<dbReference type="GO" id="GO:0000103">
    <property type="term" value="P:sulfate assimilation"/>
    <property type="evidence" value="ECO:0007669"/>
    <property type="project" value="InterPro"/>
</dbReference>
<evidence type="ECO:0000259" key="8">
    <source>
        <dbReference type="Pfam" id="PF01583"/>
    </source>
</evidence>
<evidence type="ECO:0000256" key="3">
    <source>
        <dbReference type="ARBA" id="ARBA00022679"/>
    </source>
</evidence>
<accession>A0A1J5SEA2</accession>
<dbReference type="HAMAP" id="MF_00065">
    <property type="entry name" value="Adenylyl_sulf_kinase"/>
    <property type="match status" value="1"/>
</dbReference>
<dbReference type="NCBIfam" id="NF003013">
    <property type="entry name" value="PRK03846.1"/>
    <property type="match status" value="1"/>
</dbReference>
<reference evidence="9" key="1">
    <citation type="submission" date="2016-10" db="EMBL/GenBank/DDBJ databases">
        <title>Sequence of Gallionella enrichment culture.</title>
        <authorList>
            <person name="Poehlein A."/>
            <person name="Muehling M."/>
            <person name="Daniel R."/>
        </authorList>
    </citation>
    <scope>NUCLEOTIDE SEQUENCE</scope>
</reference>
<dbReference type="CDD" id="cd02027">
    <property type="entry name" value="APSK"/>
    <property type="match status" value="1"/>
</dbReference>
<dbReference type="InterPro" id="IPR059117">
    <property type="entry name" value="APS_kinase_dom"/>
</dbReference>
<keyword evidence="4" id="KW-0547">Nucleotide-binding</keyword>
<comment type="pathway">
    <text evidence="1">Sulfur metabolism.</text>
</comment>
<organism evidence="9">
    <name type="scientific">mine drainage metagenome</name>
    <dbReference type="NCBI Taxonomy" id="410659"/>
    <lineage>
        <taxon>unclassified sequences</taxon>
        <taxon>metagenomes</taxon>
        <taxon>ecological metagenomes</taxon>
    </lineage>
</organism>
<evidence type="ECO:0000256" key="7">
    <source>
        <dbReference type="SAM" id="MobiDB-lite"/>
    </source>
</evidence>
<protein>
    <recommendedName>
        <fullName evidence="2">adenylyl-sulfate kinase</fullName>
        <ecNumber evidence="2">2.7.1.25</ecNumber>
    </recommendedName>
</protein>
<dbReference type="PANTHER" id="PTHR11055:SF1">
    <property type="entry name" value="PAPS SYNTHETASE, ISOFORM D"/>
    <property type="match status" value="1"/>
</dbReference>
<keyword evidence="5 9" id="KW-0418">Kinase</keyword>